<dbReference type="AlphaFoldDB" id="A0A7Z1B0U4"/>
<evidence type="ECO:0000256" key="5">
    <source>
        <dbReference type="PIRSR" id="PIRSR002583-1"/>
    </source>
</evidence>
<dbReference type="GO" id="GO:0051082">
    <property type="term" value="F:unfolded protein binding"/>
    <property type="evidence" value="ECO:0007669"/>
    <property type="project" value="InterPro"/>
</dbReference>
<dbReference type="InterPro" id="IPR001404">
    <property type="entry name" value="Hsp90_fam"/>
</dbReference>
<evidence type="ECO:0000313" key="7">
    <source>
        <dbReference type="Proteomes" id="UP000185696"/>
    </source>
</evidence>
<evidence type="ECO:0000313" key="6">
    <source>
        <dbReference type="EMBL" id="OLF12665.1"/>
    </source>
</evidence>
<dbReference type="Proteomes" id="UP000185696">
    <property type="component" value="Unassembled WGS sequence"/>
</dbReference>
<dbReference type="NCBIfam" id="NF010683">
    <property type="entry name" value="PRK14083.1"/>
    <property type="match status" value="1"/>
</dbReference>
<comment type="caution">
    <text evidence="6">The sequence shown here is derived from an EMBL/GenBank/DDBJ whole genome shotgun (WGS) entry which is preliminary data.</text>
</comment>
<dbReference type="InterPro" id="IPR020568">
    <property type="entry name" value="Ribosomal_Su5_D2-typ_SF"/>
</dbReference>
<dbReference type="OrthoDB" id="9802640at2"/>
<dbReference type="GO" id="GO:0140662">
    <property type="term" value="F:ATP-dependent protein folding chaperone"/>
    <property type="evidence" value="ECO:0007669"/>
    <property type="project" value="InterPro"/>
</dbReference>
<dbReference type="GO" id="GO:0005524">
    <property type="term" value="F:ATP binding"/>
    <property type="evidence" value="ECO:0007669"/>
    <property type="project" value="UniProtKB-KW"/>
</dbReference>
<dbReference type="SUPFAM" id="SSF55874">
    <property type="entry name" value="ATPase domain of HSP90 chaperone/DNA topoisomerase II/histidine kinase"/>
    <property type="match status" value="1"/>
</dbReference>
<protein>
    <submittedName>
        <fullName evidence="6">HSP90 family protein</fullName>
    </submittedName>
</protein>
<keyword evidence="3 5" id="KW-0067">ATP-binding</keyword>
<evidence type="ECO:0000256" key="1">
    <source>
        <dbReference type="ARBA" id="ARBA00008239"/>
    </source>
</evidence>
<dbReference type="PIRSF" id="PIRSF002583">
    <property type="entry name" value="Hsp90"/>
    <property type="match status" value="1"/>
</dbReference>
<evidence type="ECO:0000256" key="3">
    <source>
        <dbReference type="ARBA" id="ARBA00022840"/>
    </source>
</evidence>
<keyword evidence="7" id="KW-1185">Reference proteome</keyword>
<dbReference type="InterPro" id="IPR036890">
    <property type="entry name" value="HATPase_C_sf"/>
</dbReference>
<sequence length="589" mass="64050">MNRTFQVDLRGIVDLLSHHLYSSPRVYLRELMQNAVDATTAAGTDGATIAVEVDGRTLTISDSGIGLTEAQVHEFLATIGRSAKRDDLGFARHEFLGQFGIGLLSAFLVADDVRVVTRCGDAPAVAWVGRADGTYTVGPAQRASAGTTVTLTARPGCEQWFAVPTVIELARLYGGLLPHPVTVNGETVSGEPPWRADGADGDRTPGQRRADLVGYAQDTFGFTPFDVVELSVPEAGLTGLAFVLPFAASPAARAGHRVYLKRMLLSESATDLLPDWAFFARCVVDSGELRPTASREALHADSLLDSTREALGDALRGWLVDLGRTDPARLNQFLGIHHLGVKALALHDDEMLRLVDQWWPMETNVGQMTLADFRARYGTVRYSATTDDFRQLAAVAAAQNLPLVNGGYTYDAEIIERLPALDAELTVARLEPSDLATRFEALEPAAELALRPFLLAAQRGMDPFGCDVVLRAFEPASLPVLFLVDRAAAFQSELRATRERADELWAGVLSAFEKPAEDRPQLVLNHRSPLVRRICRLTEPDLVRLAVESLYGQALLLGYHPIRPADAALLNRSFLGLLDQAVPTTEDLP</sequence>
<name>A0A7Z1B0U4_9PSEU</name>
<dbReference type="GO" id="GO:0016887">
    <property type="term" value="F:ATP hydrolysis activity"/>
    <property type="evidence" value="ECO:0007669"/>
    <property type="project" value="InterPro"/>
</dbReference>
<feature type="binding site" evidence="5">
    <location>
        <position position="34"/>
    </location>
    <ligand>
        <name>ATP</name>
        <dbReference type="ChEBI" id="CHEBI:30616"/>
    </ligand>
</feature>
<dbReference type="SUPFAM" id="SSF54211">
    <property type="entry name" value="Ribosomal protein S5 domain 2-like"/>
    <property type="match status" value="1"/>
</dbReference>
<evidence type="ECO:0000256" key="2">
    <source>
        <dbReference type="ARBA" id="ARBA00022741"/>
    </source>
</evidence>
<feature type="binding site" evidence="5">
    <location>
        <position position="30"/>
    </location>
    <ligand>
        <name>ATP</name>
        <dbReference type="ChEBI" id="CHEBI:30616"/>
    </ligand>
</feature>
<dbReference type="RefSeq" id="WP_075131571.1">
    <property type="nucleotide sequence ID" value="NZ_MSIF01000002.1"/>
</dbReference>
<keyword evidence="4" id="KW-0143">Chaperone</keyword>
<feature type="binding site" evidence="5">
    <location>
        <position position="62"/>
    </location>
    <ligand>
        <name>ATP</name>
        <dbReference type="ChEBI" id="CHEBI:30616"/>
    </ligand>
</feature>
<dbReference type="EMBL" id="MSIF01000002">
    <property type="protein sequence ID" value="OLF12665.1"/>
    <property type="molecule type" value="Genomic_DNA"/>
</dbReference>
<organism evidence="6 7">
    <name type="scientific">Actinophytocola xinjiangensis</name>
    <dbReference type="NCBI Taxonomy" id="485602"/>
    <lineage>
        <taxon>Bacteria</taxon>
        <taxon>Bacillati</taxon>
        <taxon>Actinomycetota</taxon>
        <taxon>Actinomycetes</taxon>
        <taxon>Pseudonocardiales</taxon>
        <taxon>Pseudonocardiaceae</taxon>
    </lineage>
</organism>
<reference evidence="6 7" key="1">
    <citation type="submission" date="2016-12" db="EMBL/GenBank/DDBJ databases">
        <title>The draft genome sequence of Actinophytocola xinjiangensis.</title>
        <authorList>
            <person name="Wang W."/>
            <person name="Yuan L."/>
        </authorList>
    </citation>
    <scope>NUCLEOTIDE SEQUENCE [LARGE SCALE GENOMIC DNA]</scope>
    <source>
        <strain evidence="6 7">CGMCC 4.4663</strain>
    </source>
</reference>
<evidence type="ECO:0000256" key="4">
    <source>
        <dbReference type="ARBA" id="ARBA00023186"/>
    </source>
</evidence>
<proteinExistence type="inferred from homology"/>
<gene>
    <name evidence="6" type="ORF">BLA60_05075</name>
</gene>
<comment type="similarity">
    <text evidence="1">Belongs to the heat shock protein 90 family.</text>
</comment>
<keyword evidence="2 5" id="KW-0547">Nucleotide-binding</keyword>
<accession>A0A7Z1B0U4</accession>
<dbReference type="PANTHER" id="PTHR11528">
    <property type="entry name" value="HEAT SHOCK PROTEIN 90 FAMILY MEMBER"/>
    <property type="match status" value="1"/>
</dbReference>
<dbReference type="Gene3D" id="3.30.565.10">
    <property type="entry name" value="Histidine kinase-like ATPase, C-terminal domain"/>
    <property type="match status" value="1"/>
</dbReference>
<feature type="binding site" evidence="5">
    <location>
        <position position="147"/>
    </location>
    <ligand>
        <name>ATP</name>
        <dbReference type="ChEBI" id="CHEBI:30616"/>
    </ligand>
</feature>
<dbReference type="Gene3D" id="3.30.230.80">
    <property type="match status" value="1"/>
</dbReference>
<dbReference type="Pfam" id="PF13589">
    <property type="entry name" value="HATPase_c_3"/>
    <property type="match status" value="1"/>
</dbReference>